<gene>
    <name evidence="5" type="ORF">TY91_03955</name>
</gene>
<dbReference type="GO" id="GO:0046872">
    <property type="term" value="F:metal ion binding"/>
    <property type="evidence" value="ECO:0007669"/>
    <property type="project" value="UniProtKB-KW"/>
</dbReference>
<evidence type="ECO:0000313" key="6">
    <source>
        <dbReference type="Proteomes" id="UP000076480"/>
    </source>
</evidence>
<dbReference type="PANTHER" id="PTHR46470">
    <property type="entry name" value="N-ACYLNEURAMINATE-9-PHOSPHATASE"/>
    <property type="match status" value="1"/>
</dbReference>
<dbReference type="SFLD" id="SFLDS00003">
    <property type="entry name" value="Haloacid_Dehalogenase"/>
    <property type="match status" value="1"/>
</dbReference>
<dbReference type="Gene3D" id="3.40.50.1000">
    <property type="entry name" value="HAD superfamily/HAD-like"/>
    <property type="match status" value="1"/>
</dbReference>
<evidence type="ECO:0000256" key="2">
    <source>
        <dbReference type="ARBA" id="ARBA00022723"/>
    </source>
</evidence>
<dbReference type="InterPro" id="IPR051400">
    <property type="entry name" value="HAD-like_hydrolase"/>
</dbReference>
<dbReference type="InterPro" id="IPR006439">
    <property type="entry name" value="HAD-SF_hydro_IA"/>
</dbReference>
<dbReference type="GO" id="GO:0044281">
    <property type="term" value="P:small molecule metabolic process"/>
    <property type="evidence" value="ECO:0007669"/>
    <property type="project" value="UniProtKB-ARBA"/>
</dbReference>
<dbReference type="RefSeq" id="WP_063285268.1">
    <property type="nucleotide sequence ID" value="NZ_JYDC01000022.1"/>
</dbReference>
<evidence type="ECO:0000313" key="5">
    <source>
        <dbReference type="EMBL" id="KZL42618.1"/>
    </source>
</evidence>
<comment type="cofactor">
    <cofactor evidence="1">
        <name>Mg(2+)</name>
        <dbReference type="ChEBI" id="CHEBI:18420"/>
    </cofactor>
</comment>
<dbReference type="InterPro" id="IPR036412">
    <property type="entry name" value="HAD-like_sf"/>
</dbReference>
<dbReference type="InterPro" id="IPR023214">
    <property type="entry name" value="HAD_sf"/>
</dbReference>
<keyword evidence="3" id="KW-0378">Hydrolase</keyword>
<dbReference type="PANTHER" id="PTHR46470:SF2">
    <property type="entry name" value="GLYCERALDEHYDE 3-PHOSPHATE PHOSPHATASE"/>
    <property type="match status" value="1"/>
</dbReference>
<comment type="caution">
    <text evidence="5">The sequence shown here is derived from an EMBL/GenBank/DDBJ whole genome shotgun (WGS) entry which is preliminary data.</text>
</comment>
<dbReference type="NCBIfam" id="TIGR01549">
    <property type="entry name" value="HAD-SF-IA-v1"/>
    <property type="match status" value="1"/>
</dbReference>
<dbReference type="SFLD" id="SFLDG01129">
    <property type="entry name" value="C1.5:_HAD__Beta-PGM__Phosphata"/>
    <property type="match status" value="1"/>
</dbReference>
<reference evidence="5 6" key="1">
    <citation type="submission" date="2015-02" db="EMBL/GenBank/DDBJ databases">
        <title>Draft genome sequence of Lactobacillus collinoides CUPV2371 isolated from a natural cider, the first genome sequence of a strain of this species.</title>
        <authorList>
            <person name="Puertas A.I."/>
            <person name="Spano G."/>
            <person name="Capozzi V."/>
            <person name="Lamontanara A."/>
            <person name="Orru L."/>
            <person name="Duenas M.T."/>
        </authorList>
    </citation>
    <scope>NUCLEOTIDE SEQUENCE [LARGE SCALE GENOMIC DNA]</scope>
    <source>
        <strain evidence="5 6">237</strain>
    </source>
</reference>
<accession>A0A161XVV9</accession>
<proteinExistence type="predicted"/>
<name>A0A161XVV9_SECCO</name>
<evidence type="ECO:0000256" key="1">
    <source>
        <dbReference type="ARBA" id="ARBA00001946"/>
    </source>
</evidence>
<evidence type="ECO:0000256" key="4">
    <source>
        <dbReference type="ARBA" id="ARBA00022842"/>
    </source>
</evidence>
<dbReference type="Proteomes" id="UP000076480">
    <property type="component" value="Unassembled WGS sequence"/>
</dbReference>
<organism evidence="5 6">
    <name type="scientific">Secundilactobacillus collinoides</name>
    <name type="common">Lactobacillus collinoides</name>
    <dbReference type="NCBI Taxonomy" id="33960"/>
    <lineage>
        <taxon>Bacteria</taxon>
        <taxon>Bacillati</taxon>
        <taxon>Bacillota</taxon>
        <taxon>Bacilli</taxon>
        <taxon>Lactobacillales</taxon>
        <taxon>Lactobacillaceae</taxon>
        <taxon>Secundilactobacillus</taxon>
    </lineage>
</organism>
<dbReference type="AlphaFoldDB" id="A0A161XVV9"/>
<dbReference type="PRINTS" id="PR00413">
    <property type="entry name" value="HADHALOGNASE"/>
</dbReference>
<sequence length="234" mass="26951">MIKAVVFDLDDTLYDQLKPFKRAVEATHKDLHLSEVMVQRLYRAFKVATDQAIQATDTATFARQVDPVLDELGLPAFTSDHSESFWEHYRQELTHIDLFADIRRCLSSLKEHYQLGVITNGETDLQSKKALQLDLHHWIDRDKMLISDEVGLQKPDARIFTYFNRMLDLQANEAVYIGDNYNTDMIGAKQAGWQAFWFNHRHAELPGANFIPDQTVETTEELADLLEAMSVATY</sequence>
<evidence type="ECO:0000256" key="3">
    <source>
        <dbReference type="ARBA" id="ARBA00022801"/>
    </source>
</evidence>
<evidence type="ECO:0008006" key="7">
    <source>
        <dbReference type="Google" id="ProtNLM"/>
    </source>
</evidence>
<keyword evidence="2" id="KW-0479">Metal-binding</keyword>
<dbReference type="SUPFAM" id="SSF56784">
    <property type="entry name" value="HAD-like"/>
    <property type="match status" value="1"/>
</dbReference>
<dbReference type="EMBL" id="JYDC01000022">
    <property type="protein sequence ID" value="KZL42618.1"/>
    <property type="molecule type" value="Genomic_DNA"/>
</dbReference>
<protein>
    <recommendedName>
        <fullName evidence="7">HAD family hydrolase</fullName>
    </recommendedName>
</protein>
<dbReference type="Pfam" id="PF13419">
    <property type="entry name" value="HAD_2"/>
    <property type="match status" value="1"/>
</dbReference>
<dbReference type="GO" id="GO:0016791">
    <property type="term" value="F:phosphatase activity"/>
    <property type="evidence" value="ECO:0007669"/>
    <property type="project" value="TreeGrafter"/>
</dbReference>
<dbReference type="PATRIC" id="fig|33960.6.peg.1253"/>
<keyword evidence="4" id="KW-0460">Magnesium</keyword>
<dbReference type="Gene3D" id="1.20.120.710">
    <property type="entry name" value="Haloacid dehalogenase hydrolase-like domain"/>
    <property type="match status" value="1"/>
</dbReference>
<dbReference type="InterPro" id="IPR041492">
    <property type="entry name" value="HAD_2"/>
</dbReference>
<keyword evidence="6" id="KW-1185">Reference proteome</keyword>